<organism evidence="3 4">
    <name type="scientific">Pseudonocardia sediminis</name>
    <dbReference type="NCBI Taxonomy" id="1397368"/>
    <lineage>
        <taxon>Bacteria</taxon>
        <taxon>Bacillati</taxon>
        <taxon>Actinomycetota</taxon>
        <taxon>Actinomycetes</taxon>
        <taxon>Pseudonocardiales</taxon>
        <taxon>Pseudonocardiaceae</taxon>
        <taxon>Pseudonocardia</taxon>
    </lineage>
</organism>
<evidence type="ECO:0000313" key="4">
    <source>
        <dbReference type="Proteomes" id="UP000291591"/>
    </source>
</evidence>
<keyword evidence="4" id="KW-1185">Reference proteome</keyword>
<dbReference type="SMART" id="SM00880">
    <property type="entry name" value="CHAD"/>
    <property type="match status" value="1"/>
</dbReference>
<dbReference type="Gene3D" id="1.40.20.10">
    <property type="entry name" value="CHAD domain"/>
    <property type="match status" value="1"/>
</dbReference>
<evidence type="ECO:0000259" key="2">
    <source>
        <dbReference type="PROSITE" id="PS51708"/>
    </source>
</evidence>
<dbReference type="AlphaFoldDB" id="A0A4Q7UVG2"/>
<evidence type="ECO:0000256" key="1">
    <source>
        <dbReference type="SAM" id="MobiDB-lite"/>
    </source>
</evidence>
<dbReference type="EMBL" id="SHKL01000001">
    <property type="protein sequence ID" value="RZT84063.1"/>
    <property type="molecule type" value="Genomic_DNA"/>
</dbReference>
<evidence type="ECO:0000313" key="3">
    <source>
        <dbReference type="EMBL" id="RZT84063.1"/>
    </source>
</evidence>
<sequence length="343" mass="38253">MTTSSPVTSDAPGDTPTSDDAPDAQHGSQNGLLRLEELPDPITADPGAPAVHHVRVLLDKRLRSLLLHDPGTRAGVDIEDLHQMRVSVRRMRAALKAARTLLDAQWADALRAELGWLGRALGPVRDLDVMIARLRGEITELPAAERAAGDRLVAHLEEERGTARIAMIAALDDERYATLLRRLEAVVRDPLPEPEEGLARPELIDLVRAEARKLDKAVRRAGEDPPDMTLHDLRIRTKRLRYTGELVEPAMRDEKGRRTKSANRIRKTLAASAELQEVLGDHQDACVAEHRIRRLLDDLGDAPDAHVVFVGGRLVERERARAEELRRQWWAAWQTLNERAGSL</sequence>
<dbReference type="InterPro" id="IPR007899">
    <property type="entry name" value="CHAD_dom"/>
</dbReference>
<name>A0A4Q7UVG2_PSEST</name>
<dbReference type="PANTHER" id="PTHR39339">
    <property type="entry name" value="SLR1444 PROTEIN"/>
    <property type="match status" value="1"/>
</dbReference>
<dbReference type="RefSeq" id="WP_242622889.1">
    <property type="nucleotide sequence ID" value="NZ_SHKL01000001.1"/>
</dbReference>
<comment type="caution">
    <text evidence="3">The sequence shown here is derived from an EMBL/GenBank/DDBJ whole genome shotgun (WGS) entry which is preliminary data.</text>
</comment>
<feature type="domain" description="CHAD" evidence="2">
    <location>
        <begin position="47"/>
        <end position="338"/>
    </location>
</feature>
<accession>A0A4Q7UVG2</accession>
<dbReference type="PROSITE" id="PS51708">
    <property type="entry name" value="CHAD"/>
    <property type="match status" value="1"/>
</dbReference>
<gene>
    <name evidence="3" type="ORF">EV383_0897</name>
</gene>
<proteinExistence type="predicted"/>
<dbReference type="Pfam" id="PF05235">
    <property type="entry name" value="CHAD"/>
    <property type="match status" value="1"/>
</dbReference>
<reference evidence="3 4" key="1">
    <citation type="submission" date="2019-02" db="EMBL/GenBank/DDBJ databases">
        <title>Sequencing the genomes of 1000 actinobacteria strains.</title>
        <authorList>
            <person name="Klenk H.-P."/>
        </authorList>
    </citation>
    <scope>NUCLEOTIDE SEQUENCE [LARGE SCALE GENOMIC DNA]</scope>
    <source>
        <strain evidence="3 4">DSM 45779</strain>
    </source>
</reference>
<dbReference type="PANTHER" id="PTHR39339:SF1">
    <property type="entry name" value="CHAD DOMAIN-CONTAINING PROTEIN"/>
    <property type="match status" value="1"/>
</dbReference>
<dbReference type="Proteomes" id="UP000291591">
    <property type="component" value="Unassembled WGS sequence"/>
</dbReference>
<feature type="region of interest" description="Disordered" evidence="1">
    <location>
        <begin position="1"/>
        <end position="27"/>
    </location>
</feature>
<dbReference type="InterPro" id="IPR038186">
    <property type="entry name" value="CHAD_dom_sf"/>
</dbReference>
<protein>
    <submittedName>
        <fullName evidence="3">CHAD domain-containing protein</fullName>
    </submittedName>
</protein>